<keyword evidence="3" id="KW-1185">Reference proteome</keyword>
<dbReference type="GO" id="GO:0005975">
    <property type="term" value="P:carbohydrate metabolic process"/>
    <property type="evidence" value="ECO:0007669"/>
    <property type="project" value="InterPro"/>
</dbReference>
<feature type="domain" description="CBM2" evidence="1">
    <location>
        <begin position="1"/>
        <end position="100"/>
    </location>
</feature>
<dbReference type="PROSITE" id="PS51173">
    <property type="entry name" value="CBM2"/>
    <property type="match status" value="1"/>
</dbReference>
<organism evidence="2 3">
    <name type="scientific">Phytohabitans houttuyneae</name>
    <dbReference type="NCBI Taxonomy" id="1076126"/>
    <lineage>
        <taxon>Bacteria</taxon>
        <taxon>Bacillati</taxon>
        <taxon>Actinomycetota</taxon>
        <taxon>Actinomycetes</taxon>
        <taxon>Micromonosporales</taxon>
        <taxon>Micromonosporaceae</taxon>
    </lineage>
</organism>
<sequence>MAYQVNQWSNGFTANVTITNRAAAINGWSLTWTFGGNQQITNSWNTQLTQSGTGVTARNVGWNGAIPTNGSQTFGFQANYSGTNNRPAEFRLNGTVCTNA</sequence>
<dbReference type="InterPro" id="IPR001919">
    <property type="entry name" value="CBD2"/>
</dbReference>
<evidence type="ECO:0000313" key="2">
    <source>
        <dbReference type="EMBL" id="GFJ85952.1"/>
    </source>
</evidence>
<dbReference type="GO" id="GO:0004553">
    <property type="term" value="F:hydrolase activity, hydrolyzing O-glycosyl compounds"/>
    <property type="evidence" value="ECO:0007669"/>
    <property type="project" value="InterPro"/>
</dbReference>
<dbReference type="AlphaFoldDB" id="A0A6V8KL83"/>
<reference evidence="2 3" key="2">
    <citation type="submission" date="2020-03" db="EMBL/GenBank/DDBJ databases">
        <authorList>
            <person name="Ichikawa N."/>
            <person name="Kimura A."/>
            <person name="Kitahashi Y."/>
            <person name="Uohara A."/>
        </authorList>
    </citation>
    <scope>NUCLEOTIDE SEQUENCE [LARGE SCALE GENOMIC DNA]</scope>
    <source>
        <strain evidence="2 3">NBRC 108639</strain>
    </source>
</reference>
<reference evidence="2 3" key="1">
    <citation type="submission" date="2020-03" db="EMBL/GenBank/DDBJ databases">
        <title>Whole genome shotgun sequence of Phytohabitans houttuyneae NBRC 108639.</title>
        <authorList>
            <person name="Komaki H."/>
            <person name="Tamura T."/>
        </authorList>
    </citation>
    <scope>NUCLEOTIDE SEQUENCE [LARGE SCALE GENOMIC DNA]</scope>
    <source>
        <strain evidence="2 3">NBRC 108639</strain>
    </source>
</reference>
<dbReference type="Gene3D" id="2.60.40.290">
    <property type="match status" value="1"/>
</dbReference>
<dbReference type="SMART" id="SM00637">
    <property type="entry name" value="CBD_II"/>
    <property type="match status" value="1"/>
</dbReference>
<gene>
    <name evidence="2" type="ORF">Phou_101320</name>
</gene>
<evidence type="ECO:0000313" key="3">
    <source>
        <dbReference type="Proteomes" id="UP000482800"/>
    </source>
</evidence>
<dbReference type="SUPFAM" id="SSF49384">
    <property type="entry name" value="Carbohydrate-binding domain"/>
    <property type="match status" value="1"/>
</dbReference>
<name>A0A6V8KL83_9ACTN</name>
<dbReference type="EMBL" id="BLPF01000004">
    <property type="protein sequence ID" value="GFJ85952.1"/>
    <property type="molecule type" value="Genomic_DNA"/>
</dbReference>
<dbReference type="InterPro" id="IPR012291">
    <property type="entry name" value="CBM2_carb-bd_dom_sf"/>
</dbReference>
<comment type="caution">
    <text evidence="2">The sequence shown here is derived from an EMBL/GenBank/DDBJ whole genome shotgun (WGS) entry which is preliminary data.</text>
</comment>
<proteinExistence type="predicted"/>
<evidence type="ECO:0000259" key="1">
    <source>
        <dbReference type="PROSITE" id="PS51173"/>
    </source>
</evidence>
<dbReference type="GO" id="GO:0030247">
    <property type="term" value="F:polysaccharide binding"/>
    <property type="evidence" value="ECO:0007669"/>
    <property type="project" value="UniProtKB-UniRule"/>
</dbReference>
<dbReference type="Pfam" id="PF00553">
    <property type="entry name" value="CBM_2"/>
    <property type="match status" value="1"/>
</dbReference>
<dbReference type="Proteomes" id="UP000482800">
    <property type="component" value="Unassembled WGS sequence"/>
</dbReference>
<dbReference type="InterPro" id="IPR008965">
    <property type="entry name" value="CBM2/CBM3_carb-bd_dom_sf"/>
</dbReference>
<accession>A0A6V8KL83</accession>
<protein>
    <recommendedName>
        <fullName evidence="1">CBM2 domain-containing protein</fullName>
    </recommendedName>
</protein>